<dbReference type="PROSITE" id="PS50880">
    <property type="entry name" value="TOPRIM"/>
    <property type="match status" value="1"/>
</dbReference>
<dbReference type="SUPFAM" id="SSF56731">
    <property type="entry name" value="DNA primase core"/>
    <property type="match status" value="1"/>
</dbReference>
<accession>A0A2T2XKB3</accession>
<keyword evidence="7 12" id="KW-0863">Zinc-finger</keyword>
<dbReference type="InterPro" id="IPR002694">
    <property type="entry name" value="Znf_CHC2"/>
</dbReference>
<gene>
    <name evidence="12 16" type="primary">dnaG</name>
    <name evidence="16" type="ORF">C7B46_03175</name>
</gene>
<dbReference type="GO" id="GO:0003899">
    <property type="term" value="F:DNA-directed RNA polymerase activity"/>
    <property type="evidence" value="ECO:0007669"/>
    <property type="project" value="UniProtKB-UniRule"/>
</dbReference>
<comment type="function">
    <text evidence="12 13">RNA polymerase that catalyzes the synthesis of short RNA molecules used as primers for DNA polymerase during DNA replication.</text>
</comment>
<evidence type="ECO:0000256" key="11">
    <source>
        <dbReference type="ARBA" id="ARBA00023163"/>
    </source>
</evidence>
<dbReference type="CDD" id="cd03364">
    <property type="entry name" value="TOPRIM_DnaG_primases"/>
    <property type="match status" value="1"/>
</dbReference>
<dbReference type="Pfam" id="PF08275">
    <property type="entry name" value="DNAG_N"/>
    <property type="match status" value="1"/>
</dbReference>
<dbReference type="Gene3D" id="3.90.580.10">
    <property type="entry name" value="Zinc finger, CHC2-type domain"/>
    <property type="match status" value="1"/>
</dbReference>
<protein>
    <recommendedName>
        <fullName evidence="12 13">DNA primase</fullName>
        <ecNumber evidence="12">2.7.7.101</ecNumber>
    </recommendedName>
</protein>
<dbReference type="EC" id="2.7.7.101" evidence="12"/>
<keyword evidence="8 12" id="KW-0862">Zinc</keyword>
<dbReference type="SUPFAM" id="SSF57783">
    <property type="entry name" value="Zinc beta-ribbon"/>
    <property type="match status" value="1"/>
</dbReference>
<evidence type="ECO:0000313" key="17">
    <source>
        <dbReference type="Proteomes" id="UP000242972"/>
    </source>
</evidence>
<evidence type="ECO:0000256" key="1">
    <source>
        <dbReference type="ARBA" id="ARBA00022478"/>
    </source>
</evidence>
<proteinExistence type="inferred from homology"/>
<evidence type="ECO:0000256" key="2">
    <source>
        <dbReference type="ARBA" id="ARBA00022515"/>
    </source>
</evidence>
<dbReference type="PANTHER" id="PTHR30313:SF2">
    <property type="entry name" value="DNA PRIMASE"/>
    <property type="match status" value="1"/>
</dbReference>
<comment type="similarity">
    <text evidence="12 13">Belongs to the DnaG primase family.</text>
</comment>
<feature type="domain" description="Toprim" evidence="15">
    <location>
        <begin position="256"/>
        <end position="339"/>
    </location>
</feature>
<comment type="catalytic activity">
    <reaction evidence="12">
        <text>ssDNA + n NTP = ssDNA/pppN(pN)n-1 hybrid + (n-1) diphosphate.</text>
        <dbReference type="EC" id="2.7.7.101"/>
    </reaction>
</comment>
<comment type="caution">
    <text evidence="16">The sequence shown here is derived from an EMBL/GenBank/DDBJ whole genome shotgun (WGS) entry which is preliminary data.</text>
</comment>
<dbReference type="Pfam" id="PF13155">
    <property type="entry name" value="Toprim_2"/>
    <property type="match status" value="1"/>
</dbReference>
<dbReference type="InterPro" id="IPR034151">
    <property type="entry name" value="TOPRIM_DnaG_bac"/>
</dbReference>
<comment type="subunit">
    <text evidence="12">Monomer. Interacts with DnaB.</text>
</comment>
<evidence type="ECO:0000256" key="6">
    <source>
        <dbReference type="ARBA" id="ARBA00022723"/>
    </source>
</evidence>
<dbReference type="GO" id="GO:1990077">
    <property type="term" value="C:primosome complex"/>
    <property type="evidence" value="ECO:0007669"/>
    <property type="project" value="UniProtKB-KW"/>
</dbReference>
<dbReference type="PANTHER" id="PTHR30313">
    <property type="entry name" value="DNA PRIMASE"/>
    <property type="match status" value="1"/>
</dbReference>
<dbReference type="InterPro" id="IPR037068">
    <property type="entry name" value="DNA_primase_core_N_sf"/>
</dbReference>
<reference evidence="16 17" key="1">
    <citation type="journal article" date="2014" name="BMC Genomics">
        <title>Comparison of environmental and isolate Sulfobacillus genomes reveals diverse carbon, sulfur, nitrogen, and hydrogen metabolisms.</title>
        <authorList>
            <person name="Justice N.B."/>
            <person name="Norman A."/>
            <person name="Brown C.T."/>
            <person name="Singh A."/>
            <person name="Thomas B.C."/>
            <person name="Banfield J.F."/>
        </authorList>
    </citation>
    <scope>NUCLEOTIDE SEQUENCE [LARGE SCALE GENOMIC DNA]</scope>
    <source>
        <strain evidence="16">AMDSBA4</strain>
    </source>
</reference>
<dbReference type="Pfam" id="PF10410">
    <property type="entry name" value="DnaB_bind"/>
    <property type="match status" value="1"/>
</dbReference>
<dbReference type="Gene3D" id="3.90.980.10">
    <property type="entry name" value="DNA primase, catalytic core, N-terminal domain"/>
    <property type="match status" value="1"/>
</dbReference>
<comment type="domain">
    <text evidence="12">Contains an N-terminal zinc-binding domain, a central core domain that contains the primase activity, and a C-terminal DnaB-binding domain.</text>
</comment>
<keyword evidence="1 12" id="KW-0240">DNA-directed RNA polymerase</keyword>
<dbReference type="FunFam" id="3.90.580.10:FF:000001">
    <property type="entry name" value="DNA primase"/>
    <property type="match status" value="1"/>
</dbReference>
<dbReference type="InterPro" id="IPR013264">
    <property type="entry name" value="DNAG_N"/>
</dbReference>
<evidence type="ECO:0000256" key="10">
    <source>
        <dbReference type="ARBA" id="ARBA00023125"/>
    </source>
</evidence>
<dbReference type="SMART" id="SM00493">
    <property type="entry name" value="TOPRIM"/>
    <property type="match status" value="1"/>
</dbReference>
<keyword evidence="3 12" id="KW-0808">Transferase</keyword>
<keyword evidence="11 12" id="KW-0804">Transcription</keyword>
<evidence type="ECO:0000256" key="3">
    <source>
        <dbReference type="ARBA" id="ARBA00022679"/>
    </source>
</evidence>
<dbReference type="Proteomes" id="UP000242972">
    <property type="component" value="Unassembled WGS sequence"/>
</dbReference>
<keyword evidence="6 12" id="KW-0479">Metal-binding</keyword>
<evidence type="ECO:0000256" key="5">
    <source>
        <dbReference type="ARBA" id="ARBA00022705"/>
    </source>
</evidence>
<dbReference type="PIRSF" id="PIRSF002811">
    <property type="entry name" value="DnaG"/>
    <property type="match status" value="1"/>
</dbReference>
<evidence type="ECO:0000256" key="8">
    <source>
        <dbReference type="ARBA" id="ARBA00022833"/>
    </source>
</evidence>
<evidence type="ECO:0000256" key="12">
    <source>
        <dbReference type="HAMAP-Rule" id="MF_00974"/>
    </source>
</evidence>
<dbReference type="InterPro" id="IPR019475">
    <property type="entry name" value="DNA_primase_DnaB-bd"/>
</dbReference>
<name>A0A2T2XKB3_9FIRM</name>
<evidence type="ECO:0000256" key="14">
    <source>
        <dbReference type="PIRSR" id="PIRSR002811-1"/>
    </source>
</evidence>
<dbReference type="SMART" id="SM00400">
    <property type="entry name" value="ZnF_CHCC"/>
    <property type="match status" value="1"/>
</dbReference>
<evidence type="ECO:0000256" key="9">
    <source>
        <dbReference type="ARBA" id="ARBA00022842"/>
    </source>
</evidence>
<evidence type="ECO:0000256" key="4">
    <source>
        <dbReference type="ARBA" id="ARBA00022695"/>
    </source>
</evidence>
<dbReference type="InterPro" id="IPR036977">
    <property type="entry name" value="DNA_primase_Znf_CHC2"/>
</dbReference>
<comment type="cofactor">
    <cofactor evidence="12 13 14">
        <name>Zn(2+)</name>
        <dbReference type="ChEBI" id="CHEBI:29105"/>
    </cofactor>
    <text evidence="12 13 14">Binds 1 zinc ion per monomer.</text>
</comment>
<dbReference type="AlphaFoldDB" id="A0A2T2XKB3"/>
<evidence type="ECO:0000259" key="15">
    <source>
        <dbReference type="PROSITE" id="PS50880"/>
    </source>
</evidence>
<dbReference type="GO" id="GO:0005737">
    <property type="term" value="C:cytoplasm"/>
    <property type="evidence" value="ECO:0007669"/>
    <property type="project" value="TreeGrafter"/>
</dbReference>
<dbReference type="HAMAP" id="MF_00974">
    <property type="entry name" value="DNA_primase_DnaG"/>
    <property type="match status" value="1"/>
</dbReference>
<evidence type="ECO:0000256" key="7">
    <source>
        <dbReference type="ARBA" id="ARBA00022771"/>
    </source>
</evidence>
<dbReference type="NCBIfam" id="TIGR01391">
    <property type="entry name" value="dnaG"/>
    <property type="match status" value="1"/>
</dbReference>
<dbReference type="GO" id="GO:0006269">
    <property type="term" value="P:DNA replication, synthesis of primer"/>
    <property type="evidence" value="ECO:0007669"/>
    <property type="project" value="UniProtKB-UniRule"/>
</dbReference>
<dbReference type="EMBL" id="PXYW01000005">
    <property type="protein sequence ID" value="PSR34929.1"/>
    <property type="molecule type" value="Genomic_DNA"/>
</dbReference>
<dbReference type="GO" id="GO:0003677">
    <property type="term" value="F:DNA binding"/>
    <property type="evidence" value="ECO:0007669"/>
    <property type="project" value="UniProtKB-KW"/>
</dbReference>
<organism evidence="16 17">
    <name type="scientific">Sulfobacillus benefaciens</name>
    <dbReference type="NCBI Taxonomy" id="453960"/>
    <lineage>
        <taxon>Bacteria</taxon>
        <taxon>Bacillati</taxon>
        <taxon>Bacillota</taxon>
        <taxon>Clostridia</taxon>
        <taxon>Eubacteriales</taxon>
        <taxon>Clostridiales Family XVII. Incertae Sedis</taxon>
        <taxon>Sulfobacillus</taxon>
    </lineage>
</organism>
<sequence length="606" mass="68868">MAKQQYEAWVAAVREATDIVDVIGRYVALKRKGRNYWGLCPFHREKTPSFSVDPEQKLFYCFGCHTGGTVFTFLVQHEGREFREVVEALAKDAGIPPMDRDEDNPQLQEEKRLRSVLEWTLEYFLVHARESVAFAAYLDQRQIATTLHERFQLGYAPEQWEGLVQYLSRHGVAPEEMEHAGVVVRRRQGSGVVDRWRNRVMLPIWDSQGRLVGFGGRSITKDQEPKYLNSPETALFRKGNLLYGSHWARGQWKRGERPLIVEGYFDVIACHQAGRVEAVATLGTSVTEWHARYLARFHQEVDLLYDQDTAGQEAMERAFVILSAAGLKVNVVVLPSGVKDPDECVTVLGADALNTSIRGRLAYLTYRINQAAADPEIGTPRGKALAIERFKPLWKVVGDPVEQMGYLEQMAQRLRVNPSILAQSFGVWQDVRHTFGKNRHNMERTAQVPSHLASHAVRLLALLLHHPDQVPFVMDELQEWIKEQGLETVLEDVAQGRAARDTARWIELLDPSVRTTVMEAVNYQGPDGGTLEIKDYISAITRQRQLQRWNLLKERVYQEGSMAPEVLEEVRIEQHRLSVAKSRNVIASEQGKEGYYGAGKTRGTSN</sequence>
<dbReference type="InterPro" id="IPR006295">
    <property type="entry name" value="DNA_primase_DnaG"/>
</dbReference>
<dbReference type="InterPro" id="IPR050219">
    <property type="entry name" value="DnaG_primase"/>
</dbReference>
<feature type="zinc finger region" description="CHC2-type" evidence="12 14">
    <location>
        <begin position="40"/>
        <end position="64"/>
    </location>
</feature>
<dbReference type="GO" id="GO:0008270">
    <property type="term" value="F:zinc ion binding"/>
    <property type="evidence" value="ECO:0007669"/>
    <property type="project" value="UniProtKB-UniRule"/>
</dbReference>
<evidence type="ECO:0000256" key="13">
    <source>
        <dbReference type="PIRNR" id="PIRNR002811"/>
    </source>
</evidence>
<dbReference type="Gene3D" id="3.40.1360.10">
    <property type="match status" value="1"/>
</dbReference>
<dbReference type="Pfam" id="PF01807">
    <property type="entry name" value="Zn_ribbon_DnaG"/>
    <property type="match status" value="1"/>
</dbReference>
<keyword evidence="2 12" id="KW-0639">Primosome</keyword>
<keyword evidence="9" id="KW-0460">Magnesium</keyword>
<keyword evidence="5 12" id="KW-0235">DNA replication</keyword>
<dbReference type="GO" id="GO:0000428">
    <property type="term" value="C:DNA-directed RNA polymerase complex"/>
    <property type="evidence" value="ECO:0007669"/>
    <property type="project" value="UniProtKB-KW"/>
</dbReference>
<dbReference type="InterPro" id="IPR006171">
    <property type="entry name" value="TOPRIM_dom"/>
</dbReference>
<evidence type="ECO:0000313" key="16">
    <source>
        <dbReference type="EMBL" id="PSR34929.1"/>
    </source>
</evidence>
<dbReference type="InterPro" id="IPR030846">
    <property type="entry name" value="DnaG_bac"/>
</dbReference>
<keyword evidence="4 12" id="KW-0548">Nucleotidyltransferase</keyword>
<keyword evidence="10 12" id="KW-0238">DNA-binding</keyword>